<gene>
    <name evidence="1" type="ORF">GGQ80_000793</name>
</gene>
<name>A0A840FHS3_9SPHN</name>
<dbReference type="Proteomes" id="UP000529795">
    <property type="component" value="Unassembled WGS sequence"/>
</dbReference>
<dbReference type="EMBL" id="JACIEV010000002">
    <property type="protein sequence ID" value="MBB4152905.1"/>
    <property type="molecule type" value="Genomic_DNA"/>
</dbReference>
<organism evidence="1 2">
    <name type="scientific">Sphingomonas jinjuensis</name>
    <dbReference type="NCBI Taxonomy" id="535907"/>
    <lineage>
        <taxon>Bacteria</taxon>
        <taxon>Pseudomonadati</taxon>
        <taxon>Pseudomonadota</taxon>
        <taxon>Alphaproteobacteria</taxon>
        <taxon>Sphingomonadales</taxon>
        <taxon>Sphingomonadaceae</taxon>
        <taxon>Sphingomonas</taxon>
    </lineage>
</organism>
<accession>A0A840FHS3</accession>
<protein>
    <submittedName>
        <fullName evidence="1">Uncharacterized protein</fullName>
    </submittedName>
</protein>
<sequence>MTEPLEGLSQSLGLLGRLDEAARDELGVELAIIGREGLAAQRAATPKDTGELAGDLSIRLLIERLKIRIGLLAGGRDASRFNGRAVKARAGGPFYGRIVYFGRKAQTVLVTRRIKQRRLSGNNKNGMRRSTVLAGKAYTMKVRVRAGVPFIDAPGAGFAANAEGQIAEYWARTFARAGGPA</sequence>
<dbReference type="RefSeq" id="WP_183982598.1">
    <property type="nucleotide sequence ID" value="NZ_JACIEV010000002.1"/>
</dbReference>
<evidence type="ECO:0000313" key="2">
    <source>
        <dbReference type="Proteomes" id="UP000529795"/>
    </source>
</evidence>
<comment type="caution">
    <text evidence="1">The sequence shown here is derived from an EMBL/GenBank/DDBJ whole genome shotgun (WGS) entry which is preliminary data.</text>
</comment>
<proteinExistence type="predicted"/>
<evidence type="ECO:0000313" key="1">
    <source>
        <dbReference type="EMBL" id="MBB4152905.1"/>
    </source>
</evidence>
<keyword evidence="2" id="KW-1185">Reference proteome</keyword>
<dbReference type="AlphaFoldDB" id="A0A840FHS3"/>
<reference evidence="1 2" key="1">
    <citation type="submission" date="2020-08" db="EMBL/GenBank/DDBJ databases">
        <title>Genomic Encyclopedia of Type Strains, Phase IV (KMG-IV): sequencing the most valuable type-strain genomes for metagenomic binning, comparative biology and taxonomic classification.</title>
        <authorList>
            <person name="Goeker M."/>
        </authorList>
    </citation>
    <scope>NUCLEOTIDE SEQUENCE [LARGE SCALE GENOMIC DNA]</scope>
    <source>
        <strain evidence="1 2">YC6723</strain>
    </source>
</reference>